<keyword evidence="4" id="KW-0547">Nucleotide-binding</keyword>
<evidence type="ECO:0000313" key="15">
    <source>
        <dbReference type="Proteomes" id="UP001381693"/>
    </source>
</evidence>
<dbReference type="PROSITE" id="PS50929">
    <property type="entry name" value="ABC_TM1F"/>
    <property type="match status" value="1"/>
</dbReference>
<dbReference type="GO" id="GO:0140359">
    <property type="term" value="F:ABC-type transporter activity"/>
    <property type="evidence" value="ECO:0007669"/>
    <property type="project" value="InterPro"/>
</dbReference>
<dbReference type="Gene3D" id="3.40.50.300">
    <property type="entry name" value="P-loop containing nucleotide triphosphate hydrolases"/>
    <property type="match status" value="1"/>
</dbReference>
<dbReference type="CDD" id="cd18582">
    <property type="entry name" value="ABC_6TM_ATM1_ABCB7"/>
    <property type="match status" value="1"/>
</dbReference>
<sequence>MALQLIWARETLSYKLTNIYKRGFFFGPVGSYTTSRGIKIYHRDSISRILSPVACNTFNRVELSTHGGGVCAPLNTKFQAWRTHQRFGVRNCFHPGATALARDYVGIPAKEVPGREMLGALASYVWPKGKPEVKGRVLTAIGLLVGAKVLNVQVPFIFKDAINYLNEHTGNILSMTDPSSAVATTAISLMVGYGIARIGAAGFNELRNAVFAKVAQNSIRKIAQNVFLHLHNLDLNFHLNRQTGALSKAIDRGSRGINFVMSALVFNIVPTIFEVGLVSGILAYKCGWEFAGVTLGCIATYAAFTLGITQWRTKFRVDMNKAENEAGNRAIDSLINYETVKYFNNERYEAEQYDRYLKKYETASLKTATSLALLNWGQGAIFSVGLSAIMVLATKGIIAGELSVGDLVMVNGLLFQLSLPLNFLGSVYREVRQALIDMQTMFALMKEPLNIKDKTDAVKLNVSPVESSIAFDNVCFEYVSGNPILKNLSFTVPAGKKIAIVGGSGSGKSTIVRLLYRFFEPQNGNITINGQNISSVELESLRKAVAVVPQDCVLFHDTIAYNLHYGNLAADASQVELVANLAEIHESIVSWPNGYDTQVGERGLKLSGGEKQRVAIARAILKDAPILIFDEATSSLDSLTEKSILGALERATKGRTSICIAHRLSTIVDADEILVIDEGRVCEKGNHKDLLLLDGLYARLWNSQHEVPDA</sequence>
<evidence type="ECO:0000256" key="3">
    <source>
        <dbReference type="ARBA" id="ARBA00022692"/>
    </source>
</evidence>
<evidence type="ECO:0000256" key="1">
    <source>
        <dbReference type="ARBA" id="ARBA00004448"/>
    </source>
</evidence>
<evidence type="ECO:0000256" key="4">
    <source>
        <dbReference type="ARBA" id="ARBA00022741"/>
    </source>
</evidence>
<comment type="catalytic activity">
    <reaction evidence="10">
        <text>(glutathione)4[2Fe(III)-2S] cluster(in) + ATP + H2O = (glutathione)4[2Fe(III)-2S] cluster(out) + ADP + phosphate + H(+)</text>
        <dbReference type="Rhea" id="RHEA:67028"/>
        <dbReference type="ChEBI" id="CHEBI:15377"/>
        <dbReference type="ChEBI" id="CHEBI:15378"/>
        <dbReference type="ChEBI" id="CHEBI:30616"/>
        <dbReference type="ChEBI" id="CHEBI:43474"/>
        <dbReference type="ChEBI" id="CHEBI:167627"/>
        <dbReference type="ChEBI" id="CHEBI:456216"/>
    </reaction>
    <physiologicalReaction direction="left-to-right" evidence="10">
        <dbReference type="Rhea" id="RHEA:67029"/>
    </physiologicalReaction>
</comment>
<evidence type="ECO:0000256" key="7">
    <source>
        <dbReference type="ARBA" id="ARBA00023136"/>
    </source>
</evidence>
<dbReference type="FunFam" id="1.20.1560.10:FF:000004">
    <property type="entry name" value="ATP-binding cassette sub-family B member 7"/>
    <property type="match status" value="1"/>
</dbReference>
<accession>A0AAN8WRK5</accession>
<dbReference type="PANTHER" id="PTHR24221:SF402">
    <property type="entry name" value="IRON-SULFUR CLUSTERS TRANSPORTER ABCB7, MITOCHONDRIAL"/>
    <property type="match status" value="1"/>
</dbReference>
<feature type="domain" description="ABC transporter" evidence="12">
    <location>
        <begin position="469"/>
        <end position="703"/>
    </location>
</feature>
<dbReference type="PANTHER" id="PTHR24221">
    <property type="entry name" value="ATP-BINDING CASSETTE SUB-FAMILY B"/>
    <property type="match status" value="1"/>
</dbReference>
<dbReference type="GO" id="GO:0016887">
    <property type="term" value="F:ATP hydrolysis activity"/>
    <property type="evidence" value="ECO:0007669"/>
    <property type="project" value="InterPro"/>
</dbReference>
<reference evidence="14 15" key="1">
    <citation type="submission" date="2023-11" db="EMBL/GenBank/DDBJ databases">
        <title>Halocaridina rubra genome assembly.</title>
        <authorList>
            <person name="Smith C."/>
        </authorList>
    </citation>
    <scope>NUCLEOTIDE SEQUENCE [LARGE SCALE GENOMIC DNA]</scope>
    <source>
        <strain evidence="14">EP-1</strain>
        <tissue evidence="14">Whole</tissue>
    </source>
</reference>
<comment type="caution">
    <text evidence="14">The sequence shown here is derived from an EMBL/GenBank/DDBJ whole genome shotgun (WGS) entry which is preliminary data.</text>
</comment>
<gene>
    <name evidence="14" type="primary">ABCB7</name>
    <name evidence="14" type="ORF">SK128_012129</name>
</gene>
<evidence type="ECO:0000256" key="2">
    <source>
        <dbReference type="ARBA" id="ARBA00022448"/>
    </source>
</evidence>
<evidence type="ECO:0000256" key="8">
    <source>
        <dbReference type="ARBA" id="ARBA00041016"/>
    </source>
</evidence>
<comment type="subcellular location">
    <subcellularLocation>
        <location evidence="1">Mitochondrion inner membrane</location>
        <topology evidence="1">Multi-pass membrane protein</topology>
    </subcellularLocation>
</comment>
<evidence type="ECO:0000256" key="5">
    <source>
        <dbReference type="ARBA" id="ARBA00022840"/>
    </source>
</evidence>
<dbReference type="InterPro" id="IPR036640">
    <property type="entry name" value="ABC1_TM_sf"/>
</dbReference>
<dbReference type="SUPFAM" id="SSF52540">
    <property type="entry name" value="P-loop containing nucleoside triphosphate hydrolases"/>
    <property type="match status" value="1"/>
</dbReference>
<dbReference type="InterPro" id="IPR003439">
    <property type="entry name" value="ABC_transporter-like_ATP-bd"/>
</dbReference>
<feature type="transmembrane region" description="Helical" evidence="11">
    <location>
        <begin position="257"/>
        <end position="284"/>
    </location>
</feature>
<dbReference type="Pfam" id="PF00005">
    <property type="entry name" value="ABC_tran"/>
    <property type="match status" value="1"/>
</dbReference>
<dbReference type="InterPro" id="IPR027417">
    <property type="entry name" value="P-loop_NTPase"/>
</dbReference>
<dbReference type="Proteomes" id="UP001381693">
    <property type="component" value="Unassembled WGS sequence"/>
</dbReference>
<dbReference type="SMART" id="SM00382">
    <property type="entry name" value="AAA"/>
    <property type="match status" value="1"/>
</dbReference>
<dbReference type="GO" id="GO:0006879">
    <property type="term" value="P:intracellular iron ion homeostasis"/>
    <property type="evidence" value="ECO:0007669"/>
    <property type="project" value="TreeGrafter"/>
</dbReference>
<dbReference type="GO" id="GO:0005524">
    <property type="term" value="F:ATP binding"/>
    <property type="evidence" value="ECO:0007669"/>
    <property type="project" value="UniProtKB-KW"/>
</dbReference>
<dbReference type="InterPro" id="IPR003593">
    <property type="entry name" value="AAA+_ATPase"/>
</dbReference>
<dbReference type="FunFam" id="3.40.50.300:FF:000186">
    <property type="entry name" value="ATP-binding cassette sub-family B member 7, mitochondrial"/>
    <property type="match status" value="1"/>
</dbReference>
<dbReference type="SUPFAM" id="SSF90123">
    <property type="entry name" value="ABC transporter transmembrane region"/>
    <property type="match status" value="1"/>
</dbReference>
<keyword evidence="5 14" id="KW-0067">ATP-binding</keyword>
<feature type="transmembrane region" description="Helical" evidence="11">
    <location>
        <begin position="290"/>
        <end position="311"/>
    </location>
</feature>
<evidence type="ECO:0000313" key="14">
    <source>
        <dbReference type="EMBL" id="KAK7070932.1"/>
    </source>
</evidence>
<dbReference type="AlphaFoldDB" id="A0AAN8WRK5"/>
<dbReference type="InterPro" id="IPR011527">
    <property type="entry name" value="ABC1_TM_dom"/>
</dbReference>
<keyword evidence="6 11" id="KW-1133">Transmembrane helix</keyword>
<protein>
    <recommendedName>
        <fullName evidence="8">Iron-sulfur clusters transporter ABCB7, mitochondrial</fullName>
    </recommendedName>
    <alternativeName>
        <fullName evidence="9">ATP-binding cassette sub-family B member 7, mitochondrial</fullName>
    </alternativeName>
</protein>
<organism evidence="14 15">
    <name type="scientific">Halocaridina rubra</name>
    <name type="common">Hawaiian red shrimp</name>
    <dbReference type="NCBI Taxonomy" id="373956"/>
    <lineage>
        <taxon>Eukaryota</taxon>
        <taxon>Metazoa</taxon>
        <taxon>Ecdysozoa</taxon>
        <taxon>Arthropoda</taxon>
        <taxon>Crustacea</taxon>
        <taxon>Multicrustacea</taxon>
        <taxon>Malacostraca</taxon>
        <taxon>Eumalacostraca</taxon>
        <taxon>Eucarida</taxon>
        <taxon>Decapoda</taxon>
        <taxon>Pleocyemata</taxon>
        <taxon>Caridea</taxon>
        <taxon>Atyoidea</taxon>
        <taxon>Atyidae</taxon>
        <taxon>Halocaridina</taxon>
    </lineage>
</organism>
<evidence type="ECO:0000256" key="6">
    <source>
        <dbReference type="ARBA" id="ARBA00022989"/>
    </source>
</evidence>
<dbReference type="Gene3D" id="1.20.1560.10">
    <property type="entry name" value="ABC transporter type 1, transmembrane domain"/>
    <property type="match status" value="1"/>
</dbReference>
<feature type="domain" description="ABC transmembrane type-1" evidence="13">
    <location>
        <begin position="138"/>
        <end position="433"/>
    </location>
</feature>
<proteinExistence type="predicted"/>
<feature type="transmembrane region" description="Helical" evidence="11">
    <location>
        <begin position="373"/>
        <end position="393"/>
    </location>
</feature>
<evidence type="ECO:0000256" key="9">
    <source>
        <dbReference type="ARBA" id="ARBA00042945"/>
    </source>
</evidence>
<dbReference type="InterPro" id="IPR017871">
    <property type="entry name" value="ABC_transporter-like_CS"/>
</dbReference>
<keyword evidence="3 11" id="KW-0812">Transmembrane</keyword>
<name>A0AAN8WRK5_HALRR</name>
<evidence type="ECO:0000259" key="13">
    <source>
        <dbReference type="PROSITE" id="PS50929"/>
    </source>
</evidence>
<keyword evidence="15" id="KW-1185">Reference proteome</keyword>
<evidence type="ECO:0000256" key="11">
    <source>
        <dbReference type="SAM" id="Phobius"/>
    </source>
</evidence>
<evidence type="ECO:0000259" key="12">
    <source>
        <dbReference type="PROSITE" id="PS50893"/>
    </source>
</evidence>
<evidence type="ECO:0000256" key="10">
    <source>
        <dbReference type="ARBA" id="ARBA00048046"/>
    </source>
</evidence>
<dbReference type="EMBL" id="JAXCGZ010015188">
    <property type="protein sequence ID" value="KAK7070932.1"/>
    <property type="molecule type" value="Genomic_DNA"/>
</dbReference>
<dbReference type="PROSITE" id="PS00211">
    <property type="entry name" value="ABC_TRANSPORTER_1"/>
    <property type="match status" value="1"/>
</dbReference>
<dbReference type="PROSITE" id="PS50893">
    <property type="entry name" value="ABC_TRANSPORTER_2"/>
    <property type="match status" value="1"/>
</dbReference>
<dbReference type="Pfam" id="PF00664">
    <property type="entry name" value="ABC_membrane"/>
    <property type="match status" value="1"/>
</dbReference>
<dbReference type="GO" id="GO:0005743">
    <property type="term" value="C:mitochondrial inner membrane"/>
    <property type="evidence" value="ECO:0007669"/>
    <property type="project" value="UniProtKB-SubCell"/>
</dbReference>
<keyword evidence="7 11" id="KW-0472">Membrane</keyword>
<keyword evidence="2" id="KW-0813">Transport</keyword>
<feature type="transmembrane region" description="Helical" evidence="11">
    <location>
        <begin position="178"/>
        <end position="196"/>
    </location>
</feature>
<dbReference type="InterPro" id="IPR039421">
    <property type="entry name" value="Type_1_exporter"/>
</dbReference>